<dbReference type="SUPFAM" id="SSF53383">
    <property type="entry name" value="PLP-dependent transferases"/>
    <property type="match status" value="1"/>
</dbReference>
<dbReference type="GO" id="GO:0008483">
    <property type="term" value="F:transaminase activity"/>
    <property type="evidence" value="ECO:0007669"/>
    <property type="project" value="UniProtKB-KW"/>
</dbReference>
<organism evidence="6 7">
    <name type="scientific">Pseudooceanicola batsensis (strain ATCC BAA-863 / DSM 15984 / KCTC 12145 / HTCC2597)</name>
    <name type="common">Oceanicola batsensis</name>
    <dbReference type="NCBI Taxonomy" id="252305"/>
    <lineage>
        <taxon>Bacteria</taxon>
        <taxon>Pseudomonadati</taxon>
        <taxon>Pseudomonadota</taxon>
        <taxon>Alphaproteobacteria</taxon>
        <taxon>Rhodobacterales</taxon>
        <taxon>Paracoccaceae</taxon>
        <taxon>Pseudooceanicola</taxon>
    </lineage>
</organism>
<feature type="compositionally biased region" description="Low complexity" evidence="4">
    <location>
        <begin position="1"/>
        <end position="10"/>
    </location>
</feature>
<dbReference type="PANTHER" id="PTHR42885">
    <property type="entry name" value="HISTIDINOL-PHOSPHATE AMINOTRANSFERASE-RELATED"/>
    <property type="match status" value="1"/>
</dbReference>
<dbReference type="InterPro" id="IPR004839">
    <property type="entry name" value="Aminotransferase_I/II_large"/>
</dbReference>
<keyword evidence="7" id="KW-1185">Reference proteome</keyword>
<dbReference type="GO" id="GO:0030170">
    <property type="term" value="F:pyridoxal phosphate binding"/>
    <property type="evidence" value="ECO:0007669"/>
    <property type="project" value="InterPro"/>
</dbReference>
<dbReference type="HOGENOM" id="CLU_017584_3_4_5"/>
<keyword evidence="2" id="KW-0663">Pyridoxal phosphate</keyword>
<dbReference type="CDD" id="cd00609">
    <property type="entry name" value="AAT_like"/>
    <property type="match status" value="1"/>
</dbReference>
<evidence type="ECO:0000256" key="3">
    <source>
        <dbReference type="RuleBase" id="RU000481"/>
    </source>
</evidence>
<proteinExistence type="inferred from homology"/>
<dbReference type="eggNOG" id="COG0079">
    <property type="taxonomic scope" value="Bacteria"/>
</dbReference>
<feature type="compositionally biased region" description="Basic and acidic residues" evidence="4">
    <location>
        <begin position="28"/>
        <end position="37"/>
    </location>
</feature>
<evidence type="ECO:0000313" key="6">
    <source>
        <dbReference type="EMBL" id="EAQ04523.1"/>
    </source>
</evidence>
<evidence type="ECO:0000313" key="7">
    <source>
        <dbReference type="Proteomes" id="UP000004318"/>
    </source>
</evidence>
<dbReference type="InterPro" id="IPR015422">
    <property type="entry name" value="PyrdxlP-dep_Trfase_small"/>
</dbReference>
<keyword evidence="3" id="KW-0808">Transferase</keyword>
<feature type="domain" description="Aminotransferase class I/classII large" evidence="5">
    <location>
        <begin position="175"/>
        <end position="310"/>
    </location>
</feature>
<gene>
    <name evidence="6" type="ORF">OB2597_10274</name>
</gene>
<dbReference type="Gene3D" id="3.40.640.10">
    <property type="entry name" value="Type I PLP-dependent aspartate aminotransferase-like (Major domain)"/>
    <property type="match status" value="1"/>
</dbReference>
<dbReference type="InterPro" id="IPR015424">
    <property type="entry name" value="PyrdxlP-dep_Trfase"/>
</dbReference>
<accession>A3TVH7</accession>
<dbReference type="EMBL" id="AAMO01000002">
    <property type="protein sequence ID" value="EAQ04523.1"/>
    <property type="molecule type" value="Genomic_DNA"/>
</dbReference>
<reference evidence="6 7" key="1">
    <citation type="journal article" date="2010" name="J. Bacteriol.">
        <title>Genome sequences of Oceanicola granulosus HTCC2516(T) and Oceanicola batsensis HTCC2597(TDelta).</title>
        <authorList>
            <person name="Thrash J.C."/>
            <person name="Cho J.C."/>
            <person name="Vergin K.L."/>
            <person name="Giovannoni S.J."/>
        </authorList>
    </citation>
    <scope>NUCLEOTIDE SEQUENCE [LARGE SCALE GENOMIC DNA]</scope>
    <source>
        <strain evidence="7">ATCC BAA-863 / DSM 15984 / KCTC 12145 / HTCC2597</strain>
    </source>
</reference>
<comment type="caution">
    <text evidence="6">The sequence shown here is derived from an EMBL/GenBank/DDBJ whole genome shotgun (WGS) entry which is preliminary data.</text>
</comment>
<evidence type="ECO:0000256" key="2">
    <source>
        <dbReference type="ARBA" id="ARBA00022898"/>
    </source>
</evidence>
<dbReference type="PANTHER" id="PTHR42885:SF1">
    <property type="entry name" value="THREONINE-PHOSPHATE DECARBOXYLASE"/>
    <property type="match status" value="1"/>
</dbReference>
<dbReference type="InterPro" id="IPR004838">
    <property type="entry name" value="NHTrfase_class1_PyrdxlP-BS"/>
</dbReference>
<evidence type="ECO:0000259" key="5">
    <source>
        <dbReference type="Pfam" id="PF00155"/>
    </source>
</evidence>
<dbReference type="AlphaFoldDB" id="A3TVH7"/>
<dbReference type="STRING" id="252305.OB2597_10274"/>
<dbReference type="EC" id="2.6.1.-" evidence="3"/>
<evidence type="ECO:0000256" key="4">
    <source>
        <dbReference type="SAM" id="MobiDB-lite"/>
    </source>
</evidence>
<sequence length="341" mass="36317">MRSNPPADGSAGPGDGNSSGFSMTSDASGRDHGGRLDQAIDRFGGAREAWIDLSTGINPMPYPTGAVPAAAWAELPDRAANDRLIAAARRAWSVPDGAALLPVPGASIAIAQVPRLAGPGTFAIREPTYNEHAAAFRAAGWRPCADDAPDARILVHPNNPDGTRHGPAEADAPLTIIDESFCDTDPDASLVHLAARPGILILKSFGKFWGLAGLRLGFVIGDPDLIGHLAARIGPWPVSGPALAIGASALKDGEWARSTRDRLTRDAARLDRAVTATRATLTGGTTLFRLYDHPRAQDLHDHLMRRHILTRLFPWSRTAIRFGLPAPDQWTRLTTALQDFA</sequence>
<dbReference type="InterPro" id="IPR015421">
    <property type="entry name" value="PyrdxlP-dep_Trfase_major"/>
</dbReference>
<dbReference type="PROSITE" id="PS00105">
    <property type="entry name" value="AA_TRANSFER_CLASS_1"/>
    <property type="match status" value="1"/>
</dbReference>
<dbReference type="Proteomes" id="UP000004318">
    <property type="component" value="Unassembled WGS sequence"/>
</dbReference>
<dbReference type="Gene3D" id="3.90.1150.10">
    <property type="entry name" value="Aspartate Aminotransferase, domain 1"/>
    <property type="match status" value="1"/>
</dbReference>
<comment type="cofactor">
    <cofactor evidence="1 3">
        <name>pyridoxal 5'-phosphate</name>
        <dbReference type="ChEBI" id="CHEBI:597326"/>
    </cofactor>
</comment>
<comment type="similarity">
    <text evidence="3">Belongs to the class-I pyridoxal-phosphate-dependent aminotransferase family.</text>
</comment>
<name>A3TVH7_PSEBH</name>
<evidence type="ECO:0000256" key="1">
    <source>
        <dbReference type="ARBA" id="ARBA00001933"/>
    </source>
</evidence>
<protein>
    <recommendedName>
        <fullName evidence="3">Aminotransferase</fullName>
        <ecNumber evidence="3">2.6.1.-</ecNumber>
    </recommendedName>
</protein>
<feature type="region of interest" description="Disordered" evidence="4">
    <location>
        <begin position="1"/>
        <end position="37"/>
    </location>
</feature>
<dbReference type="Pfam" id="PF00155">
    <property type="entry name" value="Aminotran_1_2"/>
    <property type="match status" value="1"/>
</dbReference>
<keyword evidence="3" id="KW-0032">Aminotransferase</keyword>